<evidence type="ECO:0000256" key="3">
    <source>
        <dbReference type="ARBA" id="ARBA00022475"/>
    </source>
</evidence>
<dbReference type="EMBL" id="JAVYJV010000003">
    <property type="protein sequence ID" value="KAK4375574.1"/>
    <property type="molecule type" value="Genomic_DNA"/>
</dbReference>
<dbReference type="SMART" id="SM00499">
    <property type="entry name" value="AAI"/>
    <property type="match status" value="1"/>
</dbReference>
<evidence type="ECO:0000313" key="12">
    <source>
        <dbReference type="Proteomes" id="UP001291623"/>
    </source>
</evidence>
<keyword evidence="6" id="KW-1015">Disulfide bond</keyword>
<dbReference type="InterPro" id="IPR036312">
    <property type="entry name" value="Bifun_inhib/LTP/seed_sf"/>
</dbReference>
<dbReference type="AlphaFoldDB" id="A0AAE1STE5"/>
<protein>
    <recommendedName>
        <fullName evidence="10">Bifunctional inhibitor/plant lipid transfer protein/seed storage helical domain-containing protein</fullName>
    </recommendedName>
</protein>
<dbReference type="GO" id="GO:0098552">
    <property type="term" value="C:side of membrane"/>
    <property type="evidence" value="ECO:0007669"/>
    <property type="project" value="UniProtKB-KW"/>
</dbReference>
<keyword evidence="12" id="KW-1185">Reference proteome</keyword>
<proteinExistence type="inferred from homology"/>
<name>A0AAE1STE5_9SOLA</name>
<evidence type="ECO:0000256" key="1">
    <source>
        <dbReference type="ARBA" id="ARBA00004609"/>
    </source>
</evidence>
<dbReference type="InterPro" id="IPR016140">
    <property type="entry name" value="Bifunc_inhib/LTP/seed_store"/>
</dbReference>
<gene>
    <name evidence="11" type="ORF">RND71_006251</name>
</gene>
<feature type="domain" description="Bifunctional inhibitor/plant lipid transfer protein/seed storage helical" evidence="10">
    <location>
        <begin position="29"/>
        <end position="107"/>
    </location>
</feature>
<evidence type="ECO:0000256" key="4">
    <source>
        <dbReference type="ARBA" id="ARBA00022622"/>
    </source>
</evidence>
<evidence type="ECO:0000256" key="5">
    <source>
        <dbReference type="ARBA" id="ARBA00022729"/>
    </source>
</evidence>
<evidence type="ECO:0000256" key="6">
    <source>
        <dbReference type="ARBA" id="ARBA00023157"/>
    </source>
</evidence>
<keyword evidence="4" id="KW-0472">Membrane</keyword>
<comment type="subcellular location">
    <subcellularLocation>
        <location evidence="1">Cell membrane</location>
        <topology evidence="1">Lipid-anchor</topology>
        <topology evidence="1">GPI-anchor</topology>
    </subcellularLocation>
</comment>
<keyword evidence="3" id="KW-1003">Cell membrane</keyword>
<feature type="signal peptide" evidence="9">
    <location>
        <begin position="1"/>
        <end position="24"/>
    </location>
</feature>
<dbReference type="GO" id="GO:0005886">
    <property type="term" value="C:plasma membrane"/>
    <property type="evidence" value="ECO:0007669"/>
    <property type="project" value="UniProtKB-SubCell"/>
</dbReference>
<evidence type="ECO:0000256" key="9">
    <source>
        <dbReference type="SAM" id="SignalP"/>
    </source>
</evidence>
<keyword evidence="4" id="KW-0336">GPI-anchor</keyword>
<comment type="similarity">
    <text evidence="2">Belongs to the plant LTP family.</text>
</comment>
<dbReference type="CDD" id="cd00010">
    <property type="entry name" value="AAI_LTSS"/>
    <property type="match status" value="1"/>
</dbReference>
<dbReference type="Proteomes" id="UP001291623">
    <property type="component" value="Unassembled WGS sequence"/>
</dbReference>
<dbReference type="Pfam" id="PF14368">
    <property type="entry name" value="LTP_2"/>
    <property type="match status" value="1"/>
</dbReference>
<evidence type="ECO:0000256" key="7">
    <source>
        <dbReference type="ARBA" id="ARBA00023180"/>
    </source>
</evidence>
<feature type="chain" id="PRO_5041927431" description="Bifunctional inhibitor/plant lipid transfer protein/seed storage helical domain-containing protein" evidence="9">
    <location>
        <begin position="25"/>
        <end position="109"/>
    </location>
</feature>
<keyword evidence="7" id="KW-0325">Glycoprotein</keyword>
<keyword evidence="5 9" id="KW-0732">Signal</keyword>
<dbReference type="InterPro" id="IPR043325">
    <property type="entry name" value="LTSS"/>
</dbReference>
<comment type="caution">
    <text evidence="11">The sequence shown here is derived from an EMBL/GenBank/DDBJ whole genome shotgun (WGS) entry which is preliminary data.</text>
</comment>
<accession>A0AAE1STE5</accession>
<organism evidence="11 12">
    <name type="scientific">Anisodus tanguticus</name>
    <dbReference type="NCBI Taxonomy" id="243964"/>
    <lineage>
        <taxon>Eukaryota</taxon>
        <taxon>Viridiplantae</taxon>
        <taxon>Streptophyta</taxon>
        <taxon>Embryophyta</taxon>
        <taxon>Tracheophyta</taxon>
        <taxon>Spermatophyta</taxon>
        <taxon>Magnoliopsida</taxon>
        <taxon>eudicotyledons</taxon>
        <taxon>Gunneridae</taxon>
        <taxon>Pentapetalae</taxon>
        <taxon>asterids</taxon>
        <taxon>lamiids</taxon>
        <taxon>Solanales</taxon>
        <taxon>Solanaceae</taxon>
        <taxon>Solanoideae</taxon>
        <taxon>Hyoscyameae</taxon>
        <taxon>Anisodus</taxon>
    </lineage>
</organism>
<keyword evidence="8" id="KW-0449">Lipoprotein</keyword>
<sequence length="109" mass="11332">MPLMAAAEPLLMAMLSAALGPTTSGGMNCMTVLVNMSSCLTFVEQGSNLTKPDKECCPTLAGLLENNPLCLCQLLGDLDKIGIQIDVNSALKLPNMCSLETPLVSTCAA</sequence>
<dbReference type="SUPFAM" id="SSF47699">
    <property type="entry name" value="Bifunctional inhibitor/lipid-transfer protein/seed storage 2S albumin"/>
    <property type="match status" value="1"/>
</dbReference>
<evidence type="ECO:0000256" key="8">
    <source>
        <dbReference type="ARBA" id="ARBA00023288"/>
    </source>
</evidence>
<dbReference type="PANTHER" id="PTHR33044">
    <property type="entry name" value="BIFUNCTIONAL INHIBITOR/LIPID-TRANSFER PROTEIN/SEED STORAGE 2S ALBUMIN SUPERFAMILY PROTEIN-RELATED"/>
    <property type="match status" value="1"/>
</dbReference>
<evidence type="ECO:0000256" key="2">
    <source>
        <dbReference type="ARBA" id="ARBA00009748"/>
    </source>
</evidence>
<evidence type="ECO:0000259" key="10">
    <source>
        <dbReference type="SMART" id="SM00499"/>
    </source>
</evidence>
<evidence type="ECO:0000313" key="11">
    <source>
        <dbReference type="EMBL" id="KAK4375574.1"/>
    </source>
</evidence>
<dbReference type="Gene3D" id="1.10.110.10">
    <property type="entry name" value="Plant lipid-transfer and hydrophobic proteins"/>
    <property type="match status" value="1"/>
</dbReference>
<reference evidence="11" key="1">
    <citation type="submission" date="2023-12" db="EMBL/GenBank/DDBJ databases">
        <title>Genome assembly of Anisodus tanguticus.</title>
        <authorList>
            <person name="Wang Y.-J."/>
        </authorList>
    </citation>
    <scope>NUCLEOTIDE SEQUENCE</scope>
    <source>
        <strain evidence="11">KB-2021</strain>
        <tissue evidence="11">Leaf</tissue>
    </source>
</reference>